<comment type="cofactor">
    <cofactor evidence="12">
        <name>Mg(2+)</name>
        <dbReference type="ChEBI" id="CHEBI:18420"/>
    </cofactor>
    <text evidence="12">Binds 1 Mg(2+) ion per subunit.</text>
</comment>
<evidence type="ECO:0000256" key="3">
    <source>
        <dbReference type="ARBA" id="ARBA00007812"/>
    </source>
</evidence>
<keyword evidence="9 12" id="KW-0786">Thiamine pyrophosphate</keyword>
<comment type="catalytic activity">
    <reaction evidence="11 12">
        <text>2 pyruvate + H(+) = (2S)-2-acetolactate + CO2</text>
        <dbReference type="Rhea" id="RHEA:25249"/>
        <dbReference type="ChEBI" id="CHEBI:15361"/>
        <dbReference type="ChEBI" id="CHEBI:15378"/>
        <dbReference type="ChEBI" id="CHEBI:16526"/>
        <dbReference type="ChEBI" id="CHEBI:58476"/>
        <dbReference type="EC" id="2.2.1.6"/>
    </reaction>
</comment>
<evidence type="ECO:0000256" key="4">
    <source>
        <dbReference type="ARBA" id="ARBA00013145"/>
    </source>
</evidence>
<feature type="domain" description="Thiamine pyrophosphate enzyme TPP-binding" evidence="14">
    <location>
        <begin position="383"/>
        <end position="531"/>
    </location>
</feature>
<organism evidence="16 17">
    <name type="scientific">Eubacterium maltosivorans</name>
    <dbReference type="NCBI Taxonomy" id="2041044"/>
    <lineage>
        <taxon>Bacteria</taxon>
        <taxon>Bacillati</taxon>
        <taxon>Bacillota</taxon>
        <taxon>Clostridia</taxon>
        <taxon>Eubacteriales</taxon>
        <taxon>Eubacteriaceae</taxon>
        <taxon>Eubacterium</taxon>
    </lineage>
</organism>
<accession>A0A4P9C821</accession>
<evidence type="ECO:0000259" key="14">
    <source>
        <dbReference type="Pfam" id="PF02775"/>
    </source>
</evidence>
<evidence type="ECO:0000256" key="9">
    <source>
        <dbReference type="ARBA" id="ARBA00023052"/>
    </source>
</evidence>
<dbReference type="Gene3D" id="3.40.50.970">
    <property type="match status" value="2"/>
</dbReference>
<dbReference type="Pfam" id="PF02776">
    <property type="entry name" value="TPP_enzyme_N"/>
    <property type="match status" value="1"/>
</dbReference>
<dbReference type="RefSeq" id="WP_074617114.1">
    <property type="nucleotide sequence ID" value="NZ_CABJDW020000014.1"/>
</dbReference>
<dbReference type="FunFam" id="3.40.50.1220:FF:000008">
    <property type="entry name" value="Acetolactate synthase"/>
    <property type="match status" value="1"/>
</dbReference>
<dbReference type="EMBL" id="CP029487">
    <property type="protein sequence ID" value="QCT70901.1"/>
    <property type="molecule type" value="Genomic_DNA"/>
</dbReference>
<sequence>MKKAEKLLGSEIVVRCLEELGVEHVFSFPGGVVIPLFDAFYRMDHTITQIEPCHEQNGVHAADGYARVSGKVGVAITTSGPGATNAITGIANAYLDSVPLVVFTGQVAQSLLGKDSFQEIDIVSVTMQITKHSFQVRDVSMLAPSIYEAFNIASTGRPGPVVIDIPKDIFMTETEYIPLSDERKPVNYFPTPSRDALVRSAEFINRAERPMIYAGGGVLKSGASEELVAFAEKAGIPVANSLMGLGCIPRDNPLSLGFVGMHGSQECNLAVINCDTLIAIGARFSDRVTGNINEFMRDKKIIHIDIDPTEFEKNIQVNVHIQANIKDVLPALSKLVEEKKHPEWYKQIAEWPLPERPKDEYNPKNMLEHINQVFEDAYVVTEVGQHQMWVGQYWKFKFPGQYVTSGGLGTMGFGLGAAVGVQLAKPDKDVILVAGDGSFRMNCQELITVKRYNLPIKIFLFDNQTLGMVRQWQKLFNEKRYAQTDLDQGTTDYLKLAAASGIKGFEVNTLEELDDALEKIKEMKEPVLVHCNISKEEGVYPMVPAGKPIDEIYYE</sequence>
<dbReference type="PANTHER" id="PTHR18968:SF13">
    <property type="entry name" value="ACETOLACTATE SYNTHASE CATALYTIC SUBUNIT, MITOCHONDRIAL"/>
    <property type="match status" value="1"/>
</dbReference>
<proteinExistence type="inferred from homology"/>
<evidence type="ECO:0000256" key="6">
    <source>
        <dbReference type="ARBA" id="ARBA00022679"/>
    </source>
</evidence>
<dbReference type="InterPro" id="IPR012846">
    <property type="entry name" value="Acetolactate_synth_lsu"/>
</dbReference>
<evidence type="ECO:0000259" key="15">
    <source>
        <dbReference type="Pfam" id="PF02776"/>
    </source>
</evidence>
<dbReference type="FunFam" id="3.40.50.970:FF:000007">
    <property type="entry name" value="Acetolactate synthase"/>
    <property type="match status" value="1"/>
</dbReference>
<dbReference type="SUPFAM" id="SSF52467">
    <property type="entry name" value="DHS-like NAD/FAD-binding domain"/>
    <property type="match status" value="1"/>
</dbReference>
<dbReference type="Pfam" id="PF02775">
    <property type="entry name" value="TPP_enzyme_C"/>
    <property type="match status" value="1"/>
</dbReference>
<dbReference type="InterPro" id="IPR012001">
    <property type="entry name" value="Thiamin_PyroP_enz_TPP-bd_dom"/>
</dbReference>
<dbReference type="InterPro" id="IPR029061">
    <property type="entry name" value="THDP-binding"/>
</dbReference>
<evidence type="ECO:0000256" key="1">
    <source>
        <dbReference type="ARBA" id="ARBA00004974"/>
    </source>
</evidence>
<evidence type="ECO:0000313" key="17">
    <source>
        <dbReference type="Proteomes" id="UP000218387"/>
    </source>
</evidence>
<evidence type="ECO:0000313" key="16">
    <source>
        <dbReference type="EMBL" id="QCT70901.1"/>
    </source>
</evidence>
<dbReference type="Pfam" id="PF00205">
    <property type="entry name" value="TPP_enzyme_M"/>
    <property type="match status" value="1"/>
</dbReference>
<dbReference type="UniPathway" id="UPA00047">
    <property type="reaction ID" value="UER00055"/>
</dbReference>
<keyword evidence="6 12" id="KW-0808">Transferase</keyword>
<keyword evidence="5 12" id="KW-0028">Amino-acid biosynthesis</keyword>
<dbReference type="CDD" id="cd02015">
    <property type="entry name" value="TPP_AHAS"/>
    <property type="match status" value="1"/>
</dbReference>
<feature type="domain" description="Thiamine pyrophosphate enzyme central" evidence="13">
    <location>
        <begin position="200"/>
        <end position="332"/>
    </location>
</feature>
<feature type="domain" description="Thiamine pyrophosphate enzyme N-terminal TPP-binding" evidence="15">
    <location>
        <begin position="9"/>
        <end position="124"/>
    </location>
</feature>
<evidence type="ECO:0000256" key="8">
    <source>
        <dbReference type="ARBA" id="ARBA00022842"/>
    </source>
</evidence>
<dbReference type="NCBIfam" id="TIGR00118">
    <property type="entry name" value="acolac_lg"/>
    <property type="match status" value="1"/>
</dbReference>
<comment type="similarity">
    <text evidence="3 12">Belongs to the TPP enzyme family.</text>
</comment>
<dbReference type="InterPro" id="IPR029035">
    <property type="entry name" value="DHS-like_NAD/FAD-binding_dom"/>
</dbReference>
<keyword evidence="17" id="KW-1185">Reference proteome</keyword>
<keyword evidence="8 12" id="KW-0460">Magnesium</keyword>
<dbReference type="InterPro" id="IPR000399">
    <property type="entry name" value="TPP-bd_CS"/>
</dbReference>
<gene>
    <name evidence="16" type="primary">ilvB</name>
    <name evidence="16" type="ORF">CPZ25_006015</name>
</gene>
<evidence type="ECO:0000256" key="11">
    <source>
        <dbReference type="ARBA" id="ARBA00048670"/>
    </source>
</evidence>
<keyword evidence="7 12" id="KW-0479">Metal-binding</keyword>
<comment type="cofactor">
    <cofactor evidence="12">
        <name>thiamine diphosphate</name>
        <dbReference type="ChEBI" id="CHEBI:58937"/>
    </cofactor>
    <text evidence="12">Binds 1 thiamine pyrophosphate per subunit.</text>
</comment>
<dbReference type="Gene3D" id="3.40.50.1220">
    <property type="entry name" value="TPP-binding domain"/>
    <property type="match status" value="1"/>
</dbReference>
<name>A0A4P9C821_EUBML</name>
<evidence type="ECO:0000256" key="12">
    <source>
        <dbReference type="RuleBase" id="RU003591"/>
    </source>
</evidence>
<dbReference type="InterPro" id="IPR045229">
    <property type="entry name" value="TPP_enz"/>
</dbReference>
<dbReference type="InterPro" id="IPR011766">
    <property type="entry name" value="TPP_enzyme_TPP-bd"/>
</dbReference>
<dbReference type="GO" id="GO:0003984">
    <property type="term" value="F:acetolactate synthase activity"/>
    <property type="evidence" value="ECO:0007669"/>
    <property type="project" value="UniProtKB-EC"/>
</dbReference>
<dbReference type="AlphaFoldDB" id="A0A4P9C821"/>
<dbReference type="PROSITE" id="PS00187">
    <property type="entry name" value="TPP_ENZYMES"/>
    <property type="match status" value="1"/>
</dbReference>
<dbReference type="EC" id="2.2.1.6" evidence="4 12"/>
<dbReference type="Proteomes" id="UP000218387">
    <property type="component" value="Chromosome"/>
</dbReference>
<dbReference type="SUPFAM" id="SSF52518">
    <property type="entry name" value="Thiamin diphosphate-binding fold (THDP-binding)"/>
    <property type="match status" value="2"/>
</dbReference>
<dbReference type="UniPathway" id="UPA00049">
    <property type="reaction ID" value="UER00059"/>
</dbReference>
<dbReference type="PANTHER" id="PTHR18968">
    <property type="entry name" value="THIAMINE PYROPHOSPHATE ENZYMES"/>
    <property type="match status" value="1"/>
</dbReference>
<evidence type="ECO:0000256" key="2">
    <source>
        <dbReference type="ARBA" id="ARBA00005025"/>
    </source>
</evidence>
<dbReference type="InterPro" id="IPR039368">
    <property type="entry name" value="AHAS_TPP"/>
</dbReference>
<evidence type="ECO:0000259" key="13">
    <source>
        <dbReference type="Pfam" id="PF00205"/>
    </source>
</evidence>
<dbReference type="InterPro" id="IPR012000">
    <property type="entry name" value="Thiamin_PyroP_enz_cen_dom"/>
</dbReference>
<dbReference type="GO" id="GO:0009099">
    <property type="term" value="P:L-valine biosynthetic process"/>
    <property type="evidence" value="ECO:0007669"/>
    <property type="project" value="UniProtKB-UniPathway"/>
</dbReference>
<comment type="pathway">
    <text evidence="1 12">Amino-acid biosynthesis; L-isoleucine biosynthesis; L-isoleucine from 2-oxobutanoate: step 1/4.</text>
</comment>
<keyword evidence="10 12" id="KW-0100">Branched-chain amino acid biosynthesis</keyword>
<dbReference type="KEGG" id="emt:CPZ25_006015"/>
<reference evidence="16 17" key="1">
    <citation type="submission" date="2018-05" db="EMBL/GenBank/DDBJ databases">
        <title>Genome comparison of Eubacterium sp.</title>
        <authorList>
            <person name="Feng Y."/>
            <person name="Sanchez-Andrea I."/>
            <person name="Stams A.J.M."/>
            <person name="De Vos W.M."/>
        </authorList>
    </citation>
    <scope>NUCLEOTIDE SEQUENCE [LARGE SCALE GENOMIC DNA]</scope>
    <source>
        <strain evidence="16 17">YI</strain>
    </source>
</reference>
<evidence type="ECO:0000256" key="10">
    <source>
        <dbReference type="ARBA" id="ARBA00023304"/>
    </source>
</evidence>
<dbReference type="GO" id="GO:0000287">
    <property type="term" value="F:magnesium ion binding"/>
    <property type="evidence" value="ECO:0007669"/>
    <property type="project" value="UniProtKB-UniRule"/>
</dbReference>
<dbReference type="GO" id="GO:0009097">
    <property type="term" value="P:isoleucine biosynthetic process"/>
    <property type="evidence" value="ECO:0007669"/>
    <property type="project" value="UniProtKB-UniPathway"/>
</dbReference>
<dbReference type="GO" id="GO:0050660">
    <property type="term" value="F:flavin adenine dinucleotide binding"/>
    <property type="evidence" value="ECO:0007669"/>
    <property type="project" value="InterPro"/>
</dbReference>
<dbReference type="GO" id="GO:0005948">
    <property type="term" value="C:acetolactate synthase complex"/>
    <property type="evidence" value="ECO:0007669"/>
    <property type="project" value="TreeGrafter"/>
</dbReference>
<evidence type="ECO:0000256" key="5">
    <source>
        <dbReference type="ARBA" id="ARBA00022605"/>
    </source>
</evidence>
<comment type="pathway">
    <text evidence="2 12">Amino-acid biosynthesis; L-valine biosynthesis; L-valine from pyruvate: step 1/4.</text>
</comment>
<protein>
    <recommendedName>
        <fullName evidence="4 12">Acetolactate synthase</fullName>
        <ecNumber evidence="4 12">2.2.1.6</ecNumber>
    </recommendedName>
</protein>
<dbReference type="GO" id="GO:0030976">
    <property type="term" value="F:thiamine pyrophosphate binding"/>
    <property type="evidence" value="ECO:0007669"/>
    <property type="project" value="UniProtKB-UniRule"/>
</dbReference>
<dbReference type="CDD" id="cd07035">
    <property type="entry name" value="TPP_PYR_POX_like"/>
    <property type="match status" value="1"/>
</dbReference>
<evidence type="ECO:0000256" key="7">
    <source>
        <dbReference type="ARBA" id="ARBA00022723"/>
    </source>
</evidence>